<gene>
    <name evidence="2" type="ORF">ACAT0790_LOCUS53847</name>
</gene>
<dbReference type="EMBL" id="HBGE01090370">
    <property type="protein sequence ID" value="CAD9177078.1"/>
    <property type="molecule type" value="Transcribed_RNA"/>
</dbReference>
<feature type="compositionally biased region" description="Basic and acidic residues" evidence="1">
    <location>
        <begin position="170"/>
        <end position="181"/>
    </location>
</feature>
<name>A0A7S1RVZ0_ALECA</name>
<dbReference type="AlphaFoldDB" id="A0A7S1RVZ0"/>
<proteinExistence type="predicted"/>
<reference evidence="2" key="1">
    <citation type="submission" date="2021-01" db="EMBL/GenBank/DDBJ databases">
        <authorList>
            <person name="Corre E."/>
            <person name="Pelletier E."/>
            <person name="Niang G."/>
            <person name="Scheremetjew M."/>
            <person name="Finn R."/>
            <person name="Kale V."/>
            <person name="Holt S."/>
            <person name="Cochrane G."/>
            <person name="Meng A."/>
            <person name="Brown T."/>
            <person name="Cohen L."/>
        </authorList>
    </citation>
    <scope>NUCLEOTIDE SEQUENCE</scope>
    <source>
        <strain evidence="2">OF101</strain>
    </source>
</reference>
<feature type="region of interest" description="Disordered" evidence="1">
    <location>
        <begin position="170"/>
        <end position="189"/>
    </location>
</feature>
<organism evidence="2">
    <name type="scientific">Alexandrium catenella</name>
    <name type="common">Red tide dinoflagellate</name>
    <name type="synonym">Gonyaulax catenella</name>
    <dbReference type="NCBI Taxonomy" id="2925"/>
    <lineage>
        <taxon>Eukaryota</taxon>
        <taxon>Sar</taxon>
        <taxon>Alveolata</taxon>
        <taxon>Dinophyceae</taxon>
        <taxon>Gonyaulacales</taxon>
        <taxon>Pyrocystaceae</taxon>
        <taxon>Alexandrium</taxon>
    </lineage>
</organism>
<accession>A0A7S1RVZ0</accession>
<sequence>MHMPLAPPTGLLLRTAGFCEMDQRAGFCAMDQEQATSCMLPDAGFVLVDGDGTASAGAFGEEIEANVERQWREGSELQEWTAKLAEVRVPSGATLEELRAKVAECERQEAEFRASQAAADRRRREERLAGGSSFVGVMPRRFAADLMVRFRLVPGWRVTNLQHALSTRLRHWESHPDERPEGMSSPPETRELLDLIAKVGVEALSEEGART</sequence>
<protein>
    <submittedName>
        <fullName evidence="2">Uncharacterized protein</fullName>
    </submittedName>
</protein>
<evidence type="ECO:0000256" key="1">
    <source>
        <dbReference type="SAM" id="MobiDB-lite"/>
    </source>
</evidence>
<evidence type="ECO:0000313" key="2">
    <source>
        <dbReference type="EMBL" id="CAD9177078.1"/>
    </source>
</evidence>